<dbReference type="Gene3D" id="1.25.40.10">
    <property type="entry name" value="Tetratricopeptide repeat domain"/>
    <property type="match status" value="1"/>
</dbReference>
<dbReference type="RefSeq" id="WP_164031223.1">
    <property type="nucleotide sequence ID" value="NZ_JAABOQ010000003.1"/>
</dbReference>
<dbReference type="InterPro" id="IPR029058">
    <property type="entry name" value="AB_hydrolase_fold"/>
</dbReference>
<dbReference type="InterPro" id="IPR000801">
    <property type="entry name" value="Esterase-like"/>
</dbReference>
<dbReference type="InterPro" id="IPR011990">
    <property type="entry name" value="TPR-like_helical_dom_sf"/>
</dbReference>
<feature type="signal peptide" evidence="1">
    <location>
        <begin position="1"/>
        <end position="17"/>
    </location>
</feature>
<dbReference type="Gene3D" id="3.40.50.1820">
    <property type="entry name" value="alpha/beta hydrolase"/>
    <property type="match status" value="1"/>
</dbReference>
<feature type="chain" id="PRO_5026694474" evidence="1">
    <location>
        <begin position="18"/>
        <end position="380"/>
    </location>
</feature>
<keyword evidence="1" id="KW-0732">Signal</keyword>
<reference evidence="2 3" key="1">
    <citation type="submission" date="2020-01" db="EMBL/GenBank/DDBJ databases">
        <title>Spongiivirga citrea KCTC 32990T.</title>
        <authorList>
            <person name="Wang G."/>
        </authorList>
    </citation>
    <scope>NUCLEOTIDE SEQUENCE [LARGE SCALE GENOMIC DNA]</scope>
    <source>
        <strain evidence="2 3">KCTC 32990</strain>
    </source>
</reference>
<dbReference type="Proteomes" id="UP000474296">
    <property type="component" value="Unassembled WGS sequence"/>
</dbReference>
<evidence type="ECO:0000313" key="3">
    <source>
        <dbReference type="Proteomes" id="UP000474296"/>
    </source>
</evidence>
<keyword evidence="3" id="KW-1185">Reference proteome</keyword>
<comment type="caution">
    <text evidence="2">The sequence shown here is derived from an EMBL/GenBank/DDBJ whole genome shotgun (WGS) entry which is preliminary data.</text>
</comment>
<dbReference type="AlphaFoldDB" id="A0A6M0CGQ7"/>
<evidence type="ECO:0000313" key="2">
    <source>
        <dbReference type="EMBL" id="NER17096.1"/>
    </source>
</evidence>
<protein>
    <submittedName>
        <fullName evidence="2">Esterase</fullName>
    </submittedName>
</protein>
<dbReference type="Pfam" id="PF00756">
    <property type="entry name" value="Esterase"/>
    <property type="match status" value="1"/>
</dbReference>
<sequence>MKKLLLLLLVCSTSINAQVLNEEFNSYKMGETRNISIYVPESYSAEDKKTYPLIIVLDGEYLFDLTVSNTKLYSYWEEMPEAIVVGIEQEDVRIGDTKFNADSGLPEERGASFFEFVAMELVPYIAKGYKTANFKMIIGHDRTAAFLNYYLFKEDPMFDAYVSLAPKFAPFMEERLADKLNSTEKRRFYYLATSENDDKRGRKAIKALNEKLKTSTNENLSFYFDEFANATENAVSGYGIASAMDQIFGMYKPITVKEYRENIAKMDSDVFSYLDKKYNDIETFFGFRKQTTMNDIMAIYAAAKKKEDLESLQKLGVLGLNEYPETMLGHFFEAEFHELSGEPKKALRTYEKAFASPEIDFMTKDLVLERMEALKADFGY</sequence>
<dbReference type="SUPFAM" id="SSF53474">
    <property type="entry name" value="alpha/beta-Hydrolases"/>
    <property type="match status" value="1"/>
</dbReference>
<accession>A0A6M0CGQ7</accession>
<proteinExistence type="predicted"/>
<dbReference type="EMBL" id="JAABOQ010000003">
    <property type="protein sequence ID" value="NER17096.1"/>
    <property type="molecule type" value="Genomic_DNA"/>
</dbReference>
<organism evidence="2 3">
    <name type="scientific">Spongiivirga citrea</name>
    <dbReference type="NCBI Taxonomy" id="1481457"/>
    <lineage>
        <taxon>Bacteria</taxon>
        <taxon>Pseudomonadati</taxon>
        <taxon>Bacteroidota</taxon>
        <taxon>Flavobacteriia</taxon>
        <taxon>Flavobacteriales</taxon>
        <taxon>Flavobacteriaceae</taxon>
        <taxon>Spongiivirga</taxon>
    </lineage>
</organism>
<name>A0A6M0CGQ7_9FLAO</name>
<gene>
    <name evidence="2" type="ORF">GWK10_07735</name>
</gene>
<evidence type="ECO:0000256" key="1">
    <source>
        <dbReference type="SAM" id="SignalP"/>
    </source>
</evidence>